<sequence>MNVYCKSGINQMKVAVKTIIEIINKMDEKDLIKRPFPNKRSIGELLEHIALICKADLLISEGASQEEMNQFYSTNHLKNLNEIKEALLTHFHNLEKVFMSFTEEELQQVTTSYWGVSYNRFEWLLEMMAHMYHHRGQLHSMLVHCYEKDLNIPLFE</sequence>
<name>A0A0U1NS25_9BACI</name>
<evidence type="ECO:0000259" key="1">
    <source>
        <dbReference type="Pfam" id="PF12867"/>
    </source>
</evidence>
<evidence type="ECO:0000313" key="3">
    <source>
        <dbReference type="Proteomes" id="UP000199087"/>
    </source>
</evidence>
<dbReference type="Pfam" id="PF12867">
    <property type="entry name" value="DinB_2"/>
    <property type="match status" value="1"/>
</dbReference>
<proteinExistence type="predicted"/>
<evidence type="ECO:0000313" key="2">
    <source>
        <dbReference type="EMBL" id="CRK80856.1"/>
    </source>
</evidence>
<dbReference type="AlphaFoldDB" id="A0A0U1NS25"/>
<dbReference type="InterPro" id="IPR034660">
    <property type="entry name" value="DinB/YfiT-like"/>
</dbReference>
<dbReference type="InterPro" id="IPR024775">
    <property type="entry name" value="DinB-like"/>
</dbReference>
<dbReference type="STRING" id="1499688.BN000_00745"/>
<gene>
    <name evidence="2" type="ORF">BN000_00745</name>
</gene>
<dbReference type="SUPFAM" id="SSF109854">
    <property type="entry name" value="DinB/YfiT-like putative metalloenzymes"/>
    <property type="match status" value="1"/>
</dbReference>
<dbReference type="OrthoDB" id="2427314at2"/>
<feature type="domain" description="DinB-like" evidence="1">
    <location>
        <begin position="20"/>
        <end position="138"/>
    </location>
</feature>
<dbReference type="Gene3D" id="1.20.120.450">
    <property type="entry name" value="dinb family like domain"/>
    <property type="match status" value="1"/>
</dbReference>
<accession>A0A0U1NS25</accession>
<dbReference type="Proteomes" id="UP000199087">
    <property type="component" value="Unassembled WGS sequence"/>
</dbReference>
<dbReference type="RefSeq" id="WP_090630974.1">
    <property type="nucleotide sequence ID" value="NZ_CVRB01000001.1"/>
</dbReference>
<reference evidence="3" key="1">
    <citation type="submission" date="2015-05" db="EMBL/GenBank/DDBJ databases">
        <authorList>
            <person name="Urmite Genomes"/>
        </authorList>
    </citation>
    <scope>NUCLEOTIDE SEQUENCE [LARGE SCALE GENOMIC DNA]</scope>
    <source>
        <strain evidence="3">LF1</strain>
    </source>
</reference>
<keyword evidence="3" id="KW-1185">Reference proteome</keyword>
<protein>
    <recommendedName>
        <fullName evidence="1">DinB-like domain-containing protein</fullName>
    </recommendedName>
</protein>
<dbReference type="EMBL" id="CVRB01000001">
    <property type="protein sequence ID" value="CRK80856.1"/>
    <property type="molecule type" value="Genomic_DNA"/>
</dbReference>
<organism evidence="2 3">
    <name type="scientific">Neobacillus massiliamazoniensis</name>
    <dbReference type="NCBI Taxonomy" id="1499688"/>
    <lineage>
        <taxon>Bacteria</taxon>
        <taxon>Bacillati</taxon>
        <taxon>Bacillota</taxon>
        <taxon>Bacilli</taxon>
        <taxon>Bacillales</taxon>
        <taxon>Bacillaceae</taxon>
        <taxon>Neobacillus</taxon>
    </lineage>
</organism>